<reference evidence="1 2" key="1">
    <citation type="journal article" date="2021" name="Commun. Biol.">
        <title>The genome of Shorea leprosula (Dipterocarpaceae) highlights the ecological relevance of drought in aseasonal tropical rainforests.</title>
        <authorList>
            <person name="Ng K.K.S."/>
            <person name="Kobayashi M.J."/>
            <person name="Fawcett J.A."/>
            <person name="Hatakeyama M."/>
            <person name="Paape T."/>
            <person name="Ng C.H."/>
            <person name="Ang C.C."/>
            <person name="Tnah L.H."/>
            <person name="Lee C.T."/>
            <person name="Nishiyama T."/>
            <person name="Sese J."/>
            <person name="O'Brien M.J."/>
            <person name="Copetti D."/>
            <person name="Mohd Noor M.I."/>
            <person name="Ong R.C."/>
            <person name="Putra M."/>
            <person name="Sireger I.Z."/>
            <person name="Indrioko S."/>
            <person name="Kosugi Y."/>
            <person name="Izuno A."/>
            <person name="Isagi Y."/>
            <person name="Lee S.L."/>
            <person name="Shimizu K.K."/>
        </authorList>
    </citation>
    <scope>NUCLEOTIDE SEQUENCE [LARGE SCALE GENOMIC DNA]</scope>
    <source>
        <strain evidence="1">214</strain>
    </source>
</reference>
<accession>A0AAV5HY13</accession>
<evidence type="ECO:0000313" key="1">
    <source>
        <dbReference type="EMBL" id="GKU93758.1"/>
    </source>
</evidence>
<dbReference type="Proteomes" id="UP001054252">
    <property type="component" value="Unassembled WGS sequence"/>
</dbReference>
<proteinExistence type="predicted"/>
<sequence>MVIRKTFSVLGPKTQEESLSRSCRQLAFFLPARRSDKNNVCMNLFSWQQKLRAVARSL</sequence>
<dbReference type="EMBL" id="BPVZ01000007">
    <property type="protein sequence ID" value="GKU93758.1"/>
    <property type="molecule type" value="Genomic_DNA"/>
</dbReference>
<keyword evidence="2" id="KW-1185">Reference proteome</keyword>
<dbReference type="AlphaFoldDB" id="A0AAV5HY13"/>
<evidence type="ECO:0000313" key="2">
    <source>
        <dbReference type="Proteomes" id="UP001054252"/>
    </source>
</evidence>
<name>A0AAV5HY13_9ROSI</name>
<comment type="caution">
    <text evidence="1">The sequence shown here is derived from an EMBL/GenBank/DDBJ whole genome shotgun (WGS) entry which is preliminary data.</text>
</comment>
<protein>
    <submittedName>
        <fullName evidence="1">Uncharacterized protein</fullName>
    </submittedName>
</protein>
<organism evidence="1 2">
    <name type="scientific">Rubroshorea leprosula</name>
    <dbReference type="NCBI Taxonomy" id="152421"/>
    <lineage>
        <taxon>Eukaryota</taxon>
        <taxon>Viridiplantae</taxon>
        <taxon>Streptophyta</taxon>
        <taxon>Embryophyta</taxon>
        <taxon>Tracheophyta</taxon>
        <taxon>Spermatophyta</taxon>
        <taxon>Magnoliopsida</taxon>
        <taxon>eudicotyledons</taxon>
        <taxon>Gunneridae</taxon>
        <taxon>Pentapetalae</taxon>
        <taxon>rosids</taxon>
        <taxon>malvids</taxon>
        <taxon>Malvales</taxon>
        <taxon>Dipterocarpaceae</taxon>
        <taxon>Rubroshorea</taxon>
    </lineage>
</organism>
<gene>
    <name evidence="1" type="ORF">SLEP1_g7326</name>
</gene>